<dbReference type="InterPro" id="IPR006311">
    <property type="entry name" value="TAT_signal"/>
</dbReference>
<protein>
    <submittedName>
        <fullName evidence="3">DJ-1/PfpI family protein</fullName>
        <ecNumber evidence="3">4.2.1.-</ecNumber>
    </submittedName>
</protein>
<organism evidence="3 4">
    <name type="scientific">Streptomyces ramulosus</name>
    <dbReference type="NCBI Taxonomy" id="47762"/>
    <lineage>
        <taxon>Bacteria</taxon>
        <taxon>Bacillati</taxon>
        <taxon>Actinomycetota</taxon>
        <taxon>Actinomycetes</taxon>
        <taxon>Kitasatosporales</taxon>
        <taxon>Streptomycetaceae</taxon>
        <taxon>Streptomyces</taxon>
    </lineage>
</organism>
<dbReference type="RefSeq" id="WP_345080478.1">
    <property type="nucleotide sequence ID" value="NZ_BAAAWG010000006.1"/>
</dbReference>
<proteinExistence type="predicted"/>
<evidence type="ECO:0000256" key="1">
    <source>
        <dbReference type="SAM" id="SignalP"/>
    </source>
</evidence>
<feature type="signal peptide" evidence="1">
    <location>
        <begin position="1"/>
        <end position="25"/>
    </location>
</feature>
<gene>
    <name evidence="3" type="ORF">ACFP3M_03675</name>
</gene>
<dbReference type="EC" id="4.2.1.-" evidence="3"/>
<feature type="chain" id="PRO_5045220942" evidence="1">
    <location>
        <begin position="26"/>
        <end position="248"/>
    </location>
</feature>
<dbReference type="CDD" id="cd03139">
    <property type="entry name" value="GATase1_PfpI_2"/>
    <property type="match status" value="1"/>
</dbReference>
<dbReference type="InterPro" id="IPR029062">
    <property type="entry name" value="Class_I_gatase-like"/>
</dbReference>
<dbReference type="PANTHER" id="PTHR43130:SF2">
    <property type="entry name" value="DJ-1_PFPI DOMAIN-CONTAINING PROTEIN"/>
    <property type="match status" value="1"/>
</dbReference>
<dbReference type="InterPro" id="IPR052158">
    <property type="entry name" value="INH-QAR"/>
</dbReference>
<dbReference type="InterPro" id="IPR002818">
    <property type="entry name" value="DJ-1/PfpI"/>
</dbReference>
<sequence>MERRQLLRRTTALGAGVLAAGAVSAAPAGAAAGAHPNRKGPFRVHIVLFDGVEELDFIAPYEVFSAAVMHGGDRTVEVDYVTTGESGTVRCAYGTQVAVTRRWEPRTAELIVVPGGGYRHKDGPGIWAEIERGTLPRALAAAPRPGLTLSSLCTGALLLSAAGLVEGRRCTTHRGALKDLEKGGGVLTPARVVDDGDLVTAQGISSGLELGLWLVKRELGSAAAAGVEMMMEYEARGTVWETGAPRSR</sequence>
<keyword evidence="4" id="KW-1185">Reference proteome</keyword>
<dbReference type="PANTHER" id="PTHR43130">
    <property type="entry name" value="ARAC-FAMILY TRANSCRIPTIONAL REGULATOR"/>
    <property type="match status" value="1"/>
</dbReference>
<evidence type="ECO:0000259" key="2">
    <source>
        <dbReference type="Pfam" id="PF01965"/>
    </source>
</evidence>
<accession>A0ABW1FD37</accession>
<keyword evidence="3" id="KW-0456">Lyase</keyword>
<dbReference type="PROSITE" id="PS51318">
    <property type="entry name" value="TAT"/>
    <property type="match status" value="1"/>
</dbReference>
<dbReference type="Pfam" id="PF01965">
    <property type="entry name" value="DJ-1_PfpI"/>
    <property type="match status" value="1"/>
</dbReference>
<dbReference type="Proteomes" id="UP001596241">
    <property type="component" value="Unassembled WGS sequence"/>
</dbReference>
<name>A0ABW1FD37_9ACTN</name>
<reference evidence="4" key="1">
    <citation type="journal article" date="2019" name="Int. J. Syst. Evol. Microbiol.">
        <title>The Global Catalogue of Microorganisms (GCM) 10K type strain sequencing project: providing services to taxonomists for standard genome sequencing and annotation.</title>
        <authorList>
            <consortium name="The Broad Institute Genomics Platform"/>
            <consortium name="The Broad Institute Genome Sequencing Center for Infectious Disease"/>
            <person name="Wu L."/>
            <person name="Ma J."/>
        </authorList>
    </citation>
    <scope>NUCLEOTIDE SEQUENCE [LARGE SCALE GENOMIC DNA]</scope>
    <source>
        <strain evidence="4">CGMCC 1.15809</strain>
    </source>
</reference>
<dbReference type="SUPFAM" id="SSF52317">
    <property type="entry name" value="Class I glutamine amidotransferase-like"/>
    <property type="match status" value="1"/>
</dbReference>
<evidence type="ECO:0000313" key="3">
    <source>
        <dbReference type="EMBL" id="MFC5891920.1"/>
    </source>
</evidence>
<evidence type="ECO:0000313" key="4">
    <source>
        <dbReference type="Proteomes" id="UP001596241"/>
    </source>
</evidence>
<keyword evidence="1" id="KW-0732">Signal</keyword>
<comment type="caution">
    <text evidence="3">The sequence shown here is derived from an EMBL/GenBank/DDBJ whole genome shotgun (WGS) entry which is preliminary data.</text>
</comment>
<dbReference type="GO" id="GO:0016829">
    <property type="term" value="F:lyase activity"/>
    <property type="evidence" value="ECO:0007669"/>
    <property type="project" value="UniProtKB-KW"/>
</dbReference>
<feature type="domain" description="DJ-1/PfpI" evidence="2">
    <location>
        <begin position="43"/>
        <end position="216"/>
    </location>
</feature>
<dbReference type="Gene3D" id="3.40.50.880">
    <property type="match status" value="1"/>
</dbReference>
<dbReference type="EMBL" id="JBHSPW010000001">
    <property type="protein sequence ID" value="MFC5891920.1"/>
    <property type="molecule type" value="Genomic_DNA"/>
</dbReference>